<gene>
    <name evidence="2" type="ORF">NCTC10194_00541</name>
</gene>
<keyword evidence="1" id="KW-0472">Membrane</keyword>
<sequence>MSEISQNKIDLIELRKQEIKHAILLAQNDQEKQVYEAKQKELVWYKKELFLNILGALGAIFLIVILFVVSFVISKI</sequence>
<proteinExistence type="predicted"/>
<name>A0A449AVT4_9BACT</name>
<keyword evidence="1" id="KW-1133">Transmembrane helix</keyword>
<organism evidence="2 3">
    <name type="scientific">Mycoplasmopsis glycophila</name>
    <dbReference type="NCBI Taxonomy" id="171285"/>
    <lineage>
        <taxon>Bacteria</taxon>
        <taxon>Bacillati</taxon>
        <taxon>Mycoplasmatota</taxon>
        <taxon>Mycoplasmoidales</taxon>
        <taxon>Metamycoplasmataceae</taxon>
        <taxon>Mycoplasmopsis</taxon>
    </lineage>
</organism>
<dbReference type="Proteomes" id="UP000290815">
    <property type="component" value="Chromosome"/>
</dbReference>
<keyword evidence="1" id="KW-0812">Transmembrane</keyword>
<keyword evidence="3" id="KW-1185">Reference proteome</keyword>
<dbReference type="EMBL" id="LR215024">
    <property type="protein sequence ID" value="VEU70702.1"/>
    <property type="molecule type" value="Genomic_DNA"/>
</dbReference>
<feature type="transmembrane region" description="Helical" evidence="1">
    <location>
        <begin position="49"/>
        <end position="73"/>
    </location>
</feature>
<evidence type="ECO:0000256" key="1">
    <source>
        <dbReference type="SAM" id="Phobius"/>
    </source>
</evidence>
<evidence type="ECO:0000313" key="2">
    <source>
        <dbReference type="EMBL" id="VEU70702.1"/>
    </source>
</evidence>
<dbReference type="KEGG" id="mgly:NCTC10194_00541"/>
<evidence type="ECO:0000313" key="3">
    <source>
        <dbReference type="Proteomes" id="UP000290815"/>
    </source>
</evidence>
<dbReference type="AlphaFoldDB" id="A0A449AVT4"/>
<accession>A0A449AVT4</accession>
<reference evidence="2 3" key="1">
    <citation type="submission" date="2019-01" db="EMBL/GenBank/DDBJ databases">
        <authorList>
            <consortium name="Pathogen Informatics"/>
        </authorList>
    </citation>
    <scope>NUCLEOTIDE SEQUENCE [LARGE SCALE GENOMIC DNA]</scope>
    <source>
        <strain evidence="2 3">NCTC10194</strain>
    </source>
</reference>
<protein>
    <submittedName>
        <fullName evidence="2">Uncharacterized protein</fullName>
    </submittedName>
</protein>
<dbReference type="RefSeq" id="WP_052353011.1">
    <property type="nucleotide sequence ID" value="NZ_LR215024.1"/>
</dbReference>